<sequence length="144" mass="16345">MCAKREFDQYDFSIMMGEKINLQCTISNPESLRDAANGSLVMTKDGTVLSDNLVGLISSNLSTTWTKTTAMEYDTGRYTCTHSTYQDPIYVSVNVTVFKPEQKRCESEWSDGILWNTTLAKTTKEEPCPSKQKGRNVCYSYNKY</sequence>
<organism evidence="1">
    <name type="scientific">Magallana gigas</name>
    <name type="common">Pacific oyster</name>
    <name type="synonym">Crassostrea gigas</name>
    <dbReference type="NCBI Taxonomy" id="29159"/>
    <lineage>
        <taxon>Eukaryota</taxon>
        <taxon>Metazoa</taxon>
        <taxon>Spiralia</taxon>
        <taxon>Lophotrochozoa</taxon>
        <taxon>Mollusca</taxon>
        <taxon>Bivalvia</taxon>
        <taxon>Autobranchia</taxon>
        <taxon>Pteriomorphia</taxon>
        <taxon>Ostreida</taxon>
        <taxon>Ostreoidea</taxon>
        <taxon>Ostreidae</taxon>
        <taxon>Magallana</taxon>
    </lineage>
</organism>
<gene>
    <name evidence="1" type="ORF">CGI_10000848</name>
</gene>
<evidence type="ECO:0000313" key="1">
    <source>
        <dbReference type="EMBL" id="EKC23025.1"/>
    </source>
</evidence>
<name>K1Q2C9_MAGGI</name>
<dbReference type="HOGENOM" id="CLU_1798327_0_0_1"/>
<reference evidence="1" key="1">
    <citation type="journal article" date="2012" name="Nature">
        <title>The oyster genome reveals stress adaptation and complexity of shell formation.</title>
        <authorList>
            <person name="Zhang G."/>
            <person name="Fang X."/>
            <person name="Guo X."/>
            <person name="Li L."/>
            <person name="Luo R."/>
            <person name="Xu F."/>
            <person name="Yang P."/>
            <person name="Zhang L."/>
            <person name="Wang X."/>
            <person name="Qi H."/>
            <person name="Xiong Z."/>
            <person name="Que H."/>
            <person name="Xie Y."/>
            <person name="Holland P.W."/>
            <person name="Paps J."/>
            <person name="Zhu Y."/>
            <person name="Wu F."/>
            <person name="Chen Y."/>
            <person name="Wang J."/>
            <person name="Peng C."/>
            <person name="Meng J."/>
            <person name="Yang L."/>
            <person name="Liu J."/>
            <person name="Wen B."/>
            <person name="Zhang N."/>
            <person name="Huang Z."/>
            <person name="Zhu Q."/>
            <person name="Feng Y."/>
            <person name="Mount A."/>
            <person name="Hedgecock D."/>
            <person name="Xu Z."/>
            <person name="Liu Y."/>
            <person name="Domazet-Loso T."/>
            <person name="Du Y."/>
            <person name="Sun X."/>
            <person name="Zhang S."/>
            <person name="Liu B."/>
            <person name="Cheng P."/>
            <person name="Jiang X."/>
            <person name="Li J."/>
            <person name="Fan D."/>
            <person name="Wang W."/>
            <person name="Fu W."/>
            <person name="Wang T."/>
            <person name="Wang B."/>
            <person name="Zhang J."/>
            <person name="Peng Z."/>
            <person name="Li Y."/>
            <person name="Li N."/>
            <person name="Wang J."/>
            <person name="Chen M."/>
            <person name="He Y."/>
            <person name="Tan F."/>
            <person name="Song X."/>
            <person name="Zheng Q."/>
            <person name="Huang R."/>
            <person name="Yang H."/>
            <person name="Du X."/>
            <person name="Chen L."/>
            <person name="Yang M."/>
            <person name="Gaffney P.M."/>
            <person name="Wang S."/>
            <person name="Luo L."/>
            <person name="She Z."/>
            <person name="Ming Y."/>
            <person name="Huang W."/>
            <person name="Zhang S."/>
            <person name="Huang B."/>
            <person name="Zhang Y."/>
            <person name="Qu T."/>
            <person name="Ni P."/>
            <person name="Miao G."/>
            <person name="Wang J."/>
            <person name="Wang Q."/>
            <person name="Steinberg C.E."/>
            <person name="Wang H."/>
            <person name="Li N."/>
            <person name="Qian L."/>
            <person name="Zhang G."/>
            <person name="Li Y."/>
            <person name="Yang H."/>
            <person name="Liu X."/>
            <person name="Wang J."/>
            <person name="Yin Y."/>
            <person name="Wang J."/>
        </authorList>
    </citation>
    <scope>NUCLEOTIDE SEQUENCE [LARGE SCALE GENOMIC DNA]</scope>
    <source>
        <strain evidence="1">05x7-T-G4-1.051#20</strain>
    </source>
</reference>
<dbReference type="GO" id="GO:0004930">
    <property type="term" value="F:G protein-coupled receptor activity"/>
    <property type="evidence" value="ECO:0007669"/>
    <property type="project" value="InterPro"/>
</dbReference>
<dbReference type="AlphaFoldDB" id="K1Q2C9"/>
<dbReference type="InterPro" id="IPR036179">
    <property type="entry name" value="Ig-like_dom_sf"/>
</dbReference>
<protein>
    <submittedName>
        <fullName evidence="1">Uncharacterized protein</fullName>
    </submittedName>
</protein>
<dbReference type="SUPFAM" id="SSF48726">
    <property type="entry name" value="Immunoglobulin"/>
    <property type="match status" value="1"/>
</dbReference>
<dbReference type="InterPro" id="IPR013783">
    <property type="entry name" value="Ig-like_fold"/>
</dbReference>
<dbReference type="InterPro" id="IPR036445">
    <property type="entry name" value="GPCR_2_extracell_dom_sf"/>
</dbReference>
<accession>K1Q2C9</accession>
<dbReference type="Gene3D" id="4.10.1240.10">
    <property type="entry name" value="GPCR, family 2, extracellular hormone receptor domain"/>
    <property type="match status" value="1"/>
</dbReference>
<proteinExistence type="predicted"/>
<dbReference type="Gene3D" id="2.60.40.10">
    <property type="entry name" value="Immunoglobulins"/>
    <property type="match status" value="1"/>
</dbReference>
<dbReference type="InParanoid" id="K1Q2C9"/>
<dbReference type="EMBL" id="JH817151">
    <property type="protein sequence ID" value="EKC23025.1"/>
    <property type="molecule type" value="Genomic_DNA"/>
</dbReference>
<dbReference type="GO" id="GO:0016020">
    <property type="term" value="C:membrane"/>
    <property type="evidence" value="ECO:0007669"/>
    <property type="project" value="InterPro"/>
</dbReference>